<keyword evidence="1" id="KW-0472">Membrane</keyword>
<dbReference type="GeneTree" id="ENSGT00940000164142"/>
<dbReference type="GO" id="GO:0016020">
    <property type="term" value="C:membrane"/>
    <property type="evidence" value="ECO:0007669"/>
    <property type="project" value="InterPro"/>
</dbReference>
<reference evidence="3" key="2">
    <citation type="submission" date="2025-08" db="UniProtKB">
        <authorList>
            <consortium name="Ensembl"/>
        </authorList>
    </citation>
    <scope>IDENTIFICATION</scope>
</reference>
<feature type="transmembrane region" description="Helical" evidence="1">
    <location>
        <begin position="100"/>
        <end position="118"/>
    </location>
</feature>
<evidence type="ECO:0000313" key="3">
    <source>
        <dbReference type="Ensembl" id="ENSHHUP00000073040.1"/>
    </source>
</evidence>
<feature type="domain" description="Piezo TM25-28" evidence="2">
    <location>
        <begin position="245"/>
        <end position="373"/>
    </location>
</feature>
<dbReference type="PANTHER" id="PTHR47049:SF7">
    <property type="entry name" value="PIEZO-TYPE MECHANOSENSITIVE ION CHANNEL COMPONENT 2 ISOFORM X1"/>
    <property type="match status" value="1"/>
</dbReference>
<dbReference type="Pfam" id="PF15917">
    <property type="entry name" value="Piezo_TM25-28"/>
    <property type="match status" value="1"/>
</dbReference>
<proteinExistence type="predicted"/>
<sequence length="407" mass="46806">ELEGNMAELLRRSVLYVKPVDPAIWCGELRKCEDGILPCLRNHLMVLGLLVFEVTVHRHQLYYRLHNDLKVPTFSIIFQGITRQHLDQGILPCIKYFINYFFYKFGLEVCFVMAVNVIGQRMDFYALLHSCALMAVLSRRRRKAIGEVWPKYCCFTAGLMVLQYLLCIGIPPALCVDYPWRTSSQALTSNLIKWLYLPDFTMRPAPYFIFYDHLLLLCSSLQWKVFEEENRAAVRLMGGENVEISRDSLSPEFFPVWSYLDMVKVFVFSYFFWLVLCLIFITGTTRINIFCLGYLLACFYFMLFGGSLLMQPVRYILRLWDWLIGYTCFVIGMKNLLSLGSCAYLDSLLKNGCWLIQAFSMVCTIKGYDLRKSAGGGGGHRVGCDLLHRAPGSEEGFSQLLLPVCGV</sequence>
<keyword evidence="1" id="KW-1133">Transmembrane helix</keyword>
<dbReference type="Proteomes" id="UP000314982">
    <property type="component" value="Unassembled WGS sequence"/>
</dbReference>
<feature type="transmembrane region" description="Helical" evidence="1">
    <location>
        <begin position="289"/>
        <end position="310"/>
    </location>
</feature>
<accession>A0A4W5QGD8</accession>
<evidence type="ECO:0000256" key="1">
    <source>
        <dbReference type="SAM" id="Phobius"/>
    </source>
</evidence>
<dbReference type="Ensembl" id="ENSHHUT00000075448.1">
    <property type="protein sequence ID" value="ENSHHUP00000073040.1"/>
    <property type="gene ID" value="ENSHHUG00000042885.1"/>
</dbReference>
<keyword evidence="1" id="KW-0812">Transmembrane</keyword>
<evidence type="ECO:0000313" key="4">
    <source>
        <dbReference type="Proteomes" id="UP000314982"/>
    </source>
</evidence>
<feature type="transmembrane region" description="Helical" evidence="1">
    <location>
        <begin position="152"/>
        <end position="174"/>
    </location>
</feature>
<dbReference type="InterPro" id="IPR027272">
    <property type="entry name" value="Piezo"/>
</dbReference>
<reference evidence="3" key="3">
    <citation type="submission" date="2025-09" db="UniProtKB">
        <authorList>
            <consortium name="Ensembl"/>
        </authorList>
    </citation>
    <scope>IDENTIFICATION</scope>
</reference>
<dbReference type="InterPro" id="IPR031805">
    <property type="entry name" value="Piezo_TM25-28"/>
</dbReference>
<keyword evidence="4" id="KW-1185">Reference proteome</keyword>
<dbReference type="STRING" id="62062.ENSHHUP00000073040"/>
<name>A0A4W5QGD8_9TELE</name>
<organism evidence="3 4">
    <name type="scientific">Hucho hucho</name>
    <name type="common">huchen</name>
    <dbReference type="NCBI Taxonomy" id="62062"/>
    <lineage>
        <taxon>Eukaryota</taxon>
        <taxon>Metazoa</taxon>
        <taxon>Chordata</taxon>
        <taxon>Craniata</taxon>
        <taxon>Vertebrata</taxon>
        <taxon>Euteleostomi</taxon>
        <taxon>Actinopterygii</taxon>
        <taxon>Neopterygii</taxon>
        <taxon>Teleostei</taxon>
        <taxon>Protacanthopterygii</taxon>
        <taxon>Salmoniformes</taxon>
        <taxon>Salmonidae</taxon>
        <taxon>Salmoninae</taxon>
        <taxon>Hucho</taxon>
    </lineage>
</organism>
<dbReference type="AlphaFoldDB" id="A0A4W5QGD8"/>
<dbReference type="GO" id="GO:0008381">
    <property type="term" value="F:mechanosensitive monoatomic ion channel activity"/>
    <property type="evidence" value="ECO:0007669"/>
    <property type="project" value="InterPro"/>
</dbReference>
<reference evidence="4" key="1">
    <citation type="submission" date="2018-06" db="EMBL/GenBank/DDBJ databases">
        <title>Genome assembly of Danube salmon.</title>
        <authorList>
            <person name="Macqueen D.J."/>
            <person name="Gundappa M.K."/>
        </authorList>
    </citation>
    <scope>NUCLEOTIDE SEQUENCE [LARGE SCALE GENOMIC DNA]</scope>
</reference>
<dbReference type="PANTHER" id="PTHR47049">
    <property type="entry name" value="PIEZO-TYPE MECHANOSENSITIVE ION CHANNEL HOMOLOG"/>
    <property type="match status" value="1"/>
</dbReference>
<feature type="transmembrane region" description="Helical" evidence="1">
    <location>
        <begin position="322"/>
        <end position="345"/>
    </location>
</feature>
<protein>
    <recommendedName>
        <fullName evidence="2">Piezo TM25-28 domain-containing protein</fullName>
    </recommendedName>
</protein>
<feature type="transmembrane region" description="Helical" evidence="1">
    <location>
        <begin position="262"/>
        <end position="282"/>
    </location>
</feature>
<evidence type="ECO:0000259" key="2">
    <source>
        <dbReference type="Pfam" id="PF15917"/>
    </source>
</evidence>